<proteinExistence type="predicted"/>
<evidence type="ECO:0000313" key="1">
    <source>
        <dbReference type="EMBL" id="HIX54436.1"/>
    </source>
</evidence>
<reference evidence="1" key="2">
    <citation type="submission" date="2021-04" db="EMBL/GenBank/DDBJ databases">
        <authorList>
            <person name="Gilroy R."/>
        </authorList>
    </citation>
    <scope>NUCLEOTIDE SEQUENCE</scope>
    <source>
        <strain evidence="1">1719</strain>
    </source>
</reference>
<name>A0A9D1W8H0_9SPHI</name>
<organism evidence="1 2">
    <name type="scientific">Candidatus Sphingobacterium stercoripullorum</name>
    <dbReference type="NCBI Taxonomy" id="2838759"/>
    <lineage>
        <taxon>Bacteria</taxon>
        <taxon>Pseudomonadati</taxon>
        <taxon>Bacteroidota</taxon>
        <taxon>Sphingobacteriia</taxon>
        <taxon>Sphingobacteriales</taxon>
        <taxon>Sphingobacteriaceae</taxon>
        <taxon>Sphingobacterium</taxon>
    </lineage>
</organism>
<gene>
    <name evidence="1" type="ORF">H9853_05370</name>
</gene>
<comment type="caution">
    <text evidence="1">The sequence shown here is derived from an EMBL/GenBank/DDBJ whole genome shotgun (WGS) entry which is preliminary data.</text>
</comment>
<dbReference type="AlphaFoldDB" id="A0A9D1W8H0"/>
<evidence type="ECO:0008006" key="3">
    <source>
        <dbReference type="Google" id="ProtNLM"/>
    </source>
</evidence>
<evidence type="ECO:0000313" key="2">
    <source>
        <dbReference type="Proteomes" id="UP000824156"/>
    </source>
</evidence>
<feature type="non-terminal residue" evidence="1">
    <location>
        <position position="1"/>
    </location>
</feature>
<dbReference type="SUPFAM" id="SSF56935">
    <property type="entry name" value="Porins"/>
    <property type="match status" value="1"/>
</dbReference>
<protein>
    <recommendedName>
        <fullName evidence="3">TonB-dependent receptor</fullName>
    </recommendedName>
</protein>
<reference evidence="1" key="1">
    <citation type="journal article" date="2021" name="PeerJ">
        <title>Extensive microbial diversity within the chicken gut microbiome revealed by metagenomics and culture.</title>
        <authorList>
            <person name="Gilroy R."/>
            <person name="Ravi A."/>
            <person name="Getino M."/>
            <person name="Pursley I."/>
            <person name="Horton D.L."/>
            <person name="Alikhan N.F."/>
            <person name="Baker D."/>
            <person name="Gharbi K."/>
            <person name="Hall N."/>
            <person name="Watson M."/>
            <person name="Adriaenssens E.M."/>
            <person name="Foster-Nyarko E."/>
            <person name="Jarju S."/>
            <person name="Secka A."/>
            <person name="Antonio M."/>
            <person name="Oren A."/>
            <person name="Chaudhuri R.R."/>
            <person name="La Ragione R."/>
            <person name="Hildebrand F."/>
            <person name="Pallen M.J."/>
        </authorList>
    </citation>
    <scope>NUCLEOTIDE SEQUENCE</scope>
    <source>
        <strain evidence="1">1719</strain>
    </source>
</reference>
<sequence length="873" mass="100313">LIFLALIQTINAQTIISGKLLDDVDKPIGNVSVSYKLKGSAAILGFTRSDNDGLFSLAIKVNERDSVQLDFQHINYAHKSALVANKTADYVYQLKQETRQIREVKAENIPIYRRKDTINYDVDTFKSAQDHVIADVIKKLPGIEMLDDQILYQGKPIHKYMVNNLDLMEGRYGVINNNLPADAVAKVQIVENDQPIKILDSLVFSNEVSLNIALKRFTTTGSGKIGVGYKPELWDVNLTPMTFGQNFQIVNTFQTNNSGRDVSKELQAFYTSGGLLEEQISMNEGNSFLTVRDVASPDFDEKKWLDNKIFMISSNAIKKFQNGLELKGNVSYYHDTRKRKGFTATKYFTTDDVIYSNESLDNNYQNQVIDFGMHLEKNEKNIYLRNSTQLRKTIGKDVGNLLFNDSDVIDQRKNHTDQALLNSLSIARLIGKQLININSVIRYNHTPQQLLVSPGQFEGILNEGRPYDQMQQQVVVKKFSADQSLSFMRKVKHWTFAPAIAVNYEQNDLNTDIQITDNNSQIMLGEEYINDMHNSQLNLALRLAISWEKAKWKINVNTPYNLYYFHMNQQEAQSEKYNFKQSFNPSAGLTYLLNSRNEFSASFSKRLSFGDLNNLYSGYIISEYRNMRRYNARLLQINNKSGRVEYNYKNTLKASFANLSYNYTSGQRDYIFSSIIDESGRYTTSIVNQQSANKNQVISGGVSRFFPSIKTIAKLNMAIRWGEADYLLNGLMDKQKNTEQSGSFEIINSLSSVILGDYKTTYGRNNIIYADNQQVMTYNNHYLNLTIFPAQLHSIILSNTLYTNNIKSQKNQHFLDLTYRYHIKRWNTDIEVNGQNLLNKNQYVQQFSSTNELIQTAFELRPRQFIISTRFKF</sequence>
<dbReference type="Proteomes" id="UP000824156">
    <property type="component" value="Unassembled WGS sequence"/>
</dbReference>
<accession>A0A9D1W8H0</accession>
<dbReference type="EMBL" id="DXEZ01000149">
    <property type="protein sequence ID" value="HIX54436.1"/>
    <property type="molecule type" value="Genomic_DNA"/>
</dbReference>